<dbReference type="PANTHER" id="PTHR12957">
    <property type="entry name" value="DEAD/H BOX POLYPEPTIDE 26/DICE1-RELATED"/>
    <property type="match status" value="1"/>
</dbReference>
<dbReference type="Pfam" id="PF25462">
    <property type="entry name" value="Beta-barrel_INTS6"/>
    <property type="match status" value="1"/>
</dbReference>
<dbReference type="EMBL" id="CAJFCV020000006">
    <property type="protein sequence ID" value="CAG9128440.1"/>
    <property type="molecule type" value="Genomic_DNA"/>
</dbReference>
<accession>A0A7I8X3K8</accession>
<feature type="compositionally biased region" description="Acidic residues" evidence="1">
    <location>
        <begin position="928"/>
        <end position="937"/>
    </location>
</feature>
<feature type="compositionally biased region" description="Acidic residues" evidence="1">
    <location>
        <begin position="1083"/>
        <end position="1092"/>
    </location>
</feature>
<dbReference type="EMBL" id="CAJFDI010000006">
    <property type="protein sequence ID" value="CAD5233403.1"/>
    <property type="molecule type" value="Genomic_DNA"/>
</dbReference>
<dbReference type="CDD" id="cd00198">
    <property type="entry name" value="vWFA"/>
    <property type="match status" value="1"/>
</dbReference>
<feature type="compositionally biased region" description="Basic and acidic residues" evidence="1">
    <location>
        <begin position="845"/>
        <end position="859"/>
    </location>
</feature>
<dbReference type="Proteomes" id="UP000659654">
    <property type="component" value="Unassembled WGS sequence"/>
</dbReference>
<feature type="region of interest" description="Disordered" evidence="1">
    <location>
        <begin position="766"/>
        <end position="969"/>
    </location>
</feature>
<feature type="compositionally biased region" description="Basic and acidic residues" evidence="1">
    <location>
        <begin position="1045"/>
        <end position="1072"/>
    </location>
</feature>
<protein>
    <submittedName>
        <fullName evidence="3">(pine wood nematode) hypothetical protein</fullName>
    </submittedName>
</protein>
<feature type="region of interest" description="Disordered" evidence="1">
    <location>
        <begin position="999"/>
        <end position="1018"/>
    </location>
</feature>
<feature type="region of interest" description="Disordered" evidence="1">
    <location>
        <begin position="1254"/>
        <end position="1281"/>
    </location>
</feature>
<dbReference type="SMR" id="A0A7I8X3K8"/>
<evidence type="ECO:0000313" key="4">
    <source>
        <dbReference type="Proteomes" id="UP000659654"/>
    </source>
</evidence>
<feature type="compositionally biased region" description="Acidic residues" evidence="1">
    <location>
        <begin position="794"/>
        <end position="810"/>
    </location>
</feature>
<dbReference type="InterPro" id="IPR002035">
    <property type="entry name" value="VWF_A"/>
</dbReference>
<feature type="compositionally biased region" description="Low complexity" evidence="1">
    <location>
        <begin position="832"/>
        <end position="842"/>
    </location>
</feature>
<dbReference type="PROSITE" id="PS50234">
    <property type="entry name" value="VWFA"/>
    <property type="match status" value="1"/>
</dbReference>
<reference evidence="3" key="1">
    <citation type="submission" date="2020-09" db="EMBL/GenBank/DDBJ databases">
        <authorList>
            <person name="Kikuchi T."/>
        </authorList>
    </citation>
    <scope>NUCLEOTIDE SEQUENCE</scope>
    <source>
        <strain evidence="3">Ka4C1</strain>
    </source>
</reference>
<dbReference type="Pfam" id="PF13519">
    <property type="entry name" value="VWA_2"/>
    <property type="match status" value="1"/>
</dbReference>
<dbReference type="PANTHER" id="PTHR12957:SF2">
    <property type="entry name" value="INTEGRATOR COMPLEX SUBUNIT 6"/>
    <property type="match status" value="1"/>
</dbReference>
<feature type="compositionally biased region" description="Acidic residues" evidence="1">
    <location>
        <begin position="906"/>
        <end position="917"/>
    </location>
</feature>
<feature type="compositionally biased region" description="Basic and acidic residues" evidence="1">
    <location>
        <begin position="918"/>
        <end position="927"/>
    </location>
</feature>
<feature type="compositionally biased region" description="Basic and acidic residues" evidence="1">
    <location>
        <begin position="712"/>
        <end position="721"/>
    </location>
</feature>
<feature type="region of interest" description="Disordered" evidence="1">
    <location>
        <begin position="690"/>
        <end position="740"/>
    </location>
</feature>
<evidence type="ECO:0000259" key="2">
    <source>
        <dbReference type="PROSITE" id="PS50234"/>
    </source>
</evidence>
<dbReference type="Gene3D" id="3.40.50.410">
    <property type="entry name" value="von Willebrand factor, type A domain"/>
    <property type="match status" value="1"/>
</dbReference>
<dbReference type="InterPro" id="IPR036465">
    <property type="entry name" value="vWFA_dom_sf"/>
</dbReference>
<name>A0A7I8X3K8_BURXY</name>
<comment type="caution">
    <text evidence="3">The sequence shown here is derived from an EMBL/GenBank/DDBJ whole genome shotgun (WGS) entry which is preliminary data.</text>
</comment>
<sequence>MTIIVFLVDNSGSMSTRTVNGINYMDFVRQFVEAFLKQRQRDPISKNDRYMLMGFEEYPSNVKSGWKEAQSHFNEQLRQLRASGSSDFIEAFYNALRFVNLNRTQTGIENYGYGRYPSFSEPVVFIAVVDYNNLDLSEEFQDGFPPLPQPLGELTEEPFRWDHRLFVVGLDIPGHPPLDEIEDWMEEDEEEEYPEESPTFEHSAAKNMIHKVNGKLYRMRAAKQMNAILDAVLQKIQVNGVFVRLQQHGPEPSAPKNPLPEVPKEEEEVLTGITVVDGEAKDDHVAKNDQEVIQEEELDGNIVDWKKSVVLLHRGTKVHTNTQSSWPIPESYWPDQSTLQLPPRKVYPEISFRCDETEQVSTPGFPFDKYELESGPLAEYILNRRDPSCCWQLFVNNSYNRPGIGFPFGYMKAASNLQTVNVFIFPYNYPLLFAIIEECKEEKNRTTEEFKQKVERYFRTIPSYYIVPLRKVLAKYPIQHPMLDDSKPFHFLHFTVMQAVSKAKTQGKEDFEKTCTEIQKMERKPYFTATMTLPMAPVVKSAVPETLNQRKIGHLTSYKQQIQPLYKDATVAITPTRISKDTAQRFLNPYLVEREDIVDQLERMRVNLELNLNNSAIPVLEGGIPGQRIRLQHAEDLHAQPIQKMGDFNLYAKRLADIGFAPMRDFEPPQAKPHAFGNPFKLDKKSMAVDEVPPDLNEGPDTAQMPQNNGNGKEKDKKKGATETPSGNPRMMKRRVGPLDREALMRWRQRRLSNYSDAESVVSDLGYTGDLDNEIDAKRPRYAASEPGDLAPNIEEEEEMPEEEEDEQPEQENFSIISDEEMGSYNVPAGCTTTPSPSSVTSEDSGVRMDDVIEEEAKKPTKRLLNGKDNVETPEKNGNNGNVADENEPQEEVEVAKKKKKMVIESSEEEEEAETLDETDKINRSAESEETEEEDESGKEQKPKPSNSDEESEGEIGEDSIPMLARYPKVKEVEEEKQFKYDAREDLVKGFREEHLKSNKYVKKQKPQQNGDLNGILEDDGSCVVVEGIYVPLASSDDEEAAYVPDKEPKYMTRARLEKKIKTEPRKKEKSNARNGKKRGSDDGEDDEEGENSDSSFSSSEDEEEIAQKKEQQKLLDECFDYGREKSPSIEEEKVGIRLPLGQDDLPSCSNQIESPEVAADPVKHQQDSPVLSRIEMVELRCTIRCAVRNHSRAYDAYSTIKSQSQRTSVREQLQILSFAKTEASMHRRTDLEKQLDADIARLNQLILVEDHIHQSLDDSAPPKSRSISSSPARSEPDDTS</sequence>
<feature type="compositionally biased region" description="Acidic residues" evidence="1">
    <location>
        <begin position="948"/>
        <end position="958"/>
    </location>
</feature>
<proteinExistence type="predicted"/>
<dbReference type="InterPro" id="IPR051113">
    <property type="entry name" value="Integrator_subunit6"/>
</dbReference>
<dbReference type="GO" id="GO:0032039">
    <property type="term" value="C:integrator complex"/>
    <property type="evidence" value="ECO:0007669"/>
    <property type="project" value="TreeGrafter"/>
</dbReference>
<evidence type="ECO:0000313" key="3">
    <source>
        <dbReference type="EMBL" id="CAD5233403.1"/>
    </source>
</evidence>
<dbReference type="InterPro" id="IPR057413">
    <property type="entry name" value="Beta-barrel_INTS6"/>
</dbReference>
<gene>
    <name evidence="3" type="ORF">BXYJ_LOCUS13494</name>
</gene>
<dbReference type="GO" id="GO:0034472">
    <property type="term" value="P:snRNA 3'-end processing"/>
    <property type="evidence" value="ECO:0007669"/>
    <property type="project" value="TreeGrafter"/>
</dbReference>
<evidence type="ECO:0000256" key="1">
    <source>
        <dbReference type="SAM" id="MobiDB-lite"/>
    </source>
</evidence>
<organism evidence="3 4">
    <name type="scientific">Bursaphelenchus xylophilus</name>
    <name type="common">Pinewood nematode worm</name>
    <name type="synonym">Aphelenchoides xylophilus</name>
    <dbReference type="NCBI Taxonomy" id="6326"/>
    <lineage>
        <taxon>Eukaryota</taxon>
        <taxon>Metazoa</taxon>
        <taxon>Ecdysozoa</taxon>
        <taxon>Nematoda</taxon>
        <taxon>Chromadorea</taxon>
        <taxon>Rhabditida</taxon>
        <taxon>Tylenchina</taxon>
        <taxon>Tylenchomorpha</taxon>
        <taxon>Aphelenchoidea</taxon>
        <taxon>Aphelenchoididae</taxon>
        <taxon>Bursaphelenchus</taxon>
    </lineage>
</organism>
<feature type="region of interest" description="Disordered" evidence="1">
    <location>
        <begin position="1034"/>
        <end position="1110"/>
    </location>
</feature>
<dbReference type="Proteomes" id="UP000582659">
    <property type="component" value="Unassembled WGS sequence"/>
</dbReference>
<keyword evidence="4" id="KW-1185">Reference proteome</keyword>
<feature type="domain" description="VWFA" evidence="2">
    <location>
        <begin position="3"/>
        <end position="216"/>
    </location>
</feature>
<feature type="compositionally biased region" description="Low complexity" evidence="1">
    <location>
        <begin position="1260"/>
        <end position="1274"/>
    </location>
</feature>
<dbReference type="OrthoDB" id="9449012at2759"/>
<dbReference type="SUPFAM" id="SSF53300">
    <property type="entry name" value="vWA-like"/>
    <property type="match status" value="1"/>
</dbReference>